<organism evidence="5 6">
    <name type="scientific">Pseudooceanicola pacificus</name>
    <dbReference type="NCBI Taxonomy" id="2676438"/>
    <lineage>
        <taxon>Bacteria</taxon>
        <taxon>Pseudomonadati</taxon>
        <taxon>Pseudomonadota</taxon>
        <taxon>Alphaproteobacteria</taxon>
        <taxon>Rhodobacterales</taxon>
        <taxon>Paracoccaceae</taxon>
        <taxon>Pseudooceanicola</taxon>
    </lineage>
</organism>
<dbReference type="EMBL" id="WNXQ01000004">
    <property type="protein sequence ID" value="MWB78202.1"/>
    <property type="molecule type" value="Genomic_DNA"/>
</dbReference>
<protein>
    <submittedName>
        <fullName evidence="5">ABC transporter substrate-binding protein</fullName>
    </submittedName>
</protein>
<dbReference type="PANTHER" id="PTHR33376">
    <property type="match status" value="1"/>
</dbReference>
<dbReference type="GO" id="GO:0055085">
    <property type="term" value="P:transmembrane transport"/>
    <property type="evidence" value="ECO:0007669"/>
    <property type="project" value="InterPro"/>
</dbReference>
<comment type="subcellular location">
    <subcellularLocation>
        <location evidence="1">Periplasm</location>
    </subcellularLocation>
</comment>
<keyword evidence="3" id="KW-0574">Periplasm</keyword>
<keyword evidence="6" id="KW-1185">Reference proteome</keyword>
<evidence type="ECO:0000256" key="4">
    <source>
        <dbReference type="SAM" id="SignalP"/>
    </source>
</evidence>
<evidence type="ECO:0000313" key="6">
    <source>
        <dbReference type="Proteomes" id="UP000443843"/>
    </source>
</evidence>
<reference evidence="5 6" key="1">
    <citation type="submission" date="2019-11" db="EMBL/GenBank/DDBJ databases">
        <title>Pseudooceanicola pacifica sp. nov., isolated from deep-sea sediment of the Pacific Ocean.</title>
        <authorList>
            <person name="Lyu L."/>
        </authorList>
    </citation>
    <scope>NUCLEOTIDE SEQUENCE [LARGE SCALE GENOMIC DNA]</scope>
    <source>
        <strain evidence="5 6">216_PA32_1</strain>
    </source>
</reference>
<dbReference type="GO" id="GO:0042597">
    <property type="term" value="C:periplasmic space"/>
    <property type="evidence" value="ECO:0007669"/>
    <property type="project" value="UniProtKB-SubCell"/>
</dbReference>
<name>A0A844WD10_9RHOB</name>
<evidence type="ECO:0000256" key="2">
    <source>
        <dbReference type="ARBA" id="ARBA00022729"/>
    </source>
</evidence>
<dbReference type="InterPro" id="IPR018389">
    <property type="entry name" value="DctP_fam"/>
</dbReference>
<evidence type="ECO:0000313" key="5">
    <source>
        <dbReference type="EMBL" id="MWB78202.1"/>
    </source>
</evidence>
<dbReference type="RefSeq" id="WP_160382467.1">
    <property type="nucleotide sequence ID" value="NZ_WNXQ01000004.1"/>
</dbReference>
<evidence type="ECO:0000256" key="3">
    <source>
        <dbReference type="ARBA" id="ARBA00022764"/>
    </source>
</evidence>
<accession>A0A844WD10</accession>
<comment type="caution">
    <text evidence="5">The sequence shown here is derived from an EMBL/GenBank/DDBJ whole genome shotgun (WGS) entry which is preliminary data.</text>
</comment>
<sequence length="378" mass="39964">MLSHTYRAIALGGALLAGGAAHATDLRYATGFTPGSTGAENAVRTAEYLNEVSGGAMTMVPYVQSLLSFGEMSAGVRDGVADAGFVLVPYSPAEFRNTAMIADLTMLFTLMGTGDRGGLAWTGALTEYVMLACPACQAEMKAQNQVYTSTSGTEYALICDATIDGKADLQGLKIRAPGGNWSRWAEAFGAVPVQLNMAETFEAMSQGIIDCTISGMTEITDMGLTEVTKTVLTDVPGGGFGGSAMFNINLDVWSAMSEDERRHFVRAANFGGADLSWGYHENNLKGRAAAEAAGITVKEADSDLADETAAWVQQDIDGIATLYAEKYGLANTSGSIETFLGIFEKWTGLVQDVDSAMALSDLIWDEVGSKVDYSTYGM</sequence>
<keyword evidence="2 4" id="KW-0732">Signal</keyword>
<proteinExistence type="predicted"/>
<dbReference type="Proteomes" id="UP000443843">
    <property type="component" value="Unassembled WGS sequence"/>
</dbReference>
<dbReference type="Pfam" id="PF03480">
    <property type="entry name" value="DctP"/>
    <property type="match status" value="1"/>
</dbReference>
<dbReference type="InterPro" id="IPR038404">
    <property type="entry name" value="TRAP_DctP_sf"/>
</dbReference>
<evidence type="ECO:0000256" key="1">
    <source>
        <dbReference type="ARBA" id="ARBA00004418"/>
    </source>
</evidence>
<feature type="chain" id="PRO_5032297124" evidence="4">
    <location>
        <begin position="24"/>
        <end position="378"/>
    </location>
</feature>
<dbReference type="AlphaFoldDB" id="A0A844WD10"/>
<dbReference type="PANTHER" id="PTHR33376:SF15">
    <property type="entry name" value="BLL6794 PROTEIN"/>
    <property type="match status" value="1"/>
</dbReference>
<feature type="signal peptide" evidence="4">
    <location>
        <begin position="1"/>
        <end position="23"/>
    </location>
</feature>
<dbReference type="Gene3D" id="3.40.190.170">
    <property type="entry name" value="Bacterial extracellular solute-binding protein, family 7"/>
    <property type="match status" value="1"/>
</dbReference>
<gene>
    <name evidence="5" type="ORF">GLS40_09215</name>
</gene>